<dbReference type="PROSITE" id="PS51257">
    <property type="entry name" value="PROKAR_LIPOPROTEIN"/>
    <property type="match status" value="1"/>
</dbReference>
<evidence type="ECO:0000256" key="1">
    <source>
        <dbReference type="SAM" id="SignalP"/>
    </source>
</evidence>
<feature type="domain" description="DUF4136" evidence="2">
    <location>
        <begin position="29"/>
        <end position="182"/>
    </location>
</feature>
<organism evidence="3 4">
    <name type="scientific">endosymbiont of Galathealinum brachiosum</name>
    <dbReference type="NCBI Taxonomy" id="2200906"/>
    <lineage>
        <taxon>Bacteria</taxon>
        <taxon>Pseudomonadati</taxon>
        <taxon>Pseudomonadota</taxon>
        <taxon>Gammaproteobacteria</taxon>
        <taxon>sulfur-oxidizing symbionts</taxon>
    </lineage>
</organism>
<evidence type="ECO:0000313" key="4">
    <source>
        <dbReference type="Proteomes" id="UP000254266"/>
    </source>
</evidence>
<accession>A0A370DGN4</accession>
<evidence type="ECO:0000259" key="2">
    <source>
        <dbReference type="Pfam" id="PF13590"/>
    </source>
</evidence>
<dbReference type="Pfam" id="PF13590">
    <property type="entry name" value="DUF4136"/>
    <property type="match status" value="1"/>
</dbReference>
<keyword evidence="1" id="KW-0732">Signal</keyword>
<sequence length="183" mass="20265">MVKKLMKLLLGLSSIFFLYSCSGTKTSFDFDSSVDFSQIKTYQWDMQPSSAFAKQDPLLSKRVIQAMDDNMSRKGFTKSDSADVTLSYHISVEKKLSSSALSAGIGMSVGKSGRGHINLSSGNQLRTSLQGTLVIDMVSTGKKELIWRSTTVKKIHGREATPDESTKRIGQLVYKMFESYPPK</sequence>
<protein>
    <recommendedName>
        <fullName evidence="2">DUF4136 domain-containing protein</fullName>
    </recommendedName>
</protein>
<keyword evidence="4" id="KW-1185">Reference proteome</keyword>
<gene>
    <name evidence="3" type="ORF">DIZ80_08065</name>
</gene>
<dbReference type="Proteomes" id="UP000254266">
    <property type="component" value="Unassembled WGS sequence"/>
</dbReference>
<dbReference type="Gene3D" id="3.30.160.670">
    <property type="match status" value="1"/>
</dbReference>
<dbReference type="EMBL" id="QFXC01000008">
    <property type="protein sequence ID" value="RDH84079.1"/>
    <property type="molecule type" value="Genomic_DNA"/>
</dbReference>
<feature type="chain" id="PRO_5016845711" description="DUF4136 domain-containing protein" evidence="1">
    <location>
        <begin position="23"/>
        <end position="183"/>
    </location>
</feature>
<name>A0A370DGN4_9GAMM</name>
<reference evidence="3 4" key="1">
    <citation type="journal article" date="2018" name="ISME J.">
        <title>Endosymbiont genomes yield clues of tubeworm success.</title>
        <authorList>
            <person name="Li Y."/>
            <person name="Liles M.R."/>
            <person name="Halanych K.M."/>
        </authorList>
    </citation>
    <scope>NUCLEOTIDE SEQUENCE [LARGE SCALE GENOMIC DNA]</scope>
    <source>
        <strain evidence="3">A1464</strain>
    </source>
</reference>
<dbReference type="AlphaFoldDB" id="A0A370DGN4"/>
<dbReference type="InterPro" id="IPR025411">
    <property type="entry name" value="DUF4136"/>
</dbReference>
<evidence type="ECO:0000313" key="3">
    <source>
        <dbReference type="EMBL" id="RDH84079.1"/>
    </source>
</evidence>
<comment type="caution">
    <text evidence="3">The sequence shown here is derived from an EMBL/GenBank/DDBJ whole genome shotgun (WGS) entry which is preliminary data.</text>
</comment>
<feature type="signal peptide" evidence="1">
    <location>
        <begin position="1"/>
        <end position="22"/>
    </location>
</feature>
<proteinExistence type="predicted"/>